<proteinExistence type="predicted"/>
<organism evidence="1 2">
    <name type="scientific">Rhizobium etli 8C-3</name>
    <dbReference type="NCBI Taxonomy" id="538025"/>
    <lineage>
        <taxon>Bacteria</taxon>
        <taxon>Pseudomonadati</taxon>
        <taxon>Pseudomonadota</taxon>
        <taxon>Alphaproteobacteria</taxon>
        <taxon>Hyphomicrobiales</taxon>
        <taxon>Rhizobiaceae</taxon>
        <taxon>Rhizobium/Agrobacterium group</taxon>
        <taxon>Rhizobium</taxon>
    </lineage>
</organism>
<accession>A0A1L5PBD6</accession>
<protein>
    <submittedName>
        <fullName evidence="1">Uncharacterized protein</fullName>
    </submittedName>
</protein>
<evidence type="ECO:0000313" key="2">
    <source>
        <dbReference type="Proteomes" id="UP000185109"/>
    </source>
</evidence>
<dbReference type="AlphaFoldDB" id="A0A1L5PBD6"/>
<dbReference type="Proteomes" id="UP000185109">
    <property type="component" value="Plasmid pRsp8C3b"/>
</dbReference>
<geneLocation type="plasmid" evidence="2">
    <name>prsp8c3b</name>
</geneLocation>
<name>A0A1L5PBD6_RHIET</name>
<reference evidence="1 2" key="1">
    <citation type="submission" date="2016-09" db="EMBL/GenBank/DDBJ databases">
        <title>The complete genome sequences of Rhizobium gallicum, symbiovars gallicum and phaseoli, symbionts associated to common bean (Phaseolus vulgaris).</title>
        <authorList>
            <person name="Bustos P."/>
            <person name="Santamaria R.I."/>
            <person name="Perez-Carrascal O.M."/>
            <person name="Juarez S."/>
            <person name="Lozano L."/>
            <person name="Martinez-Flores I."/>
            <person name="Martinez-Romero E."/>
            <person name="Cevallos M."/>
            <person name="Romero D."/>
            <person name="Davila G."/>
            <person name="Gonzalez V."/>
        </authorList>
    </citation>
    <scope>NUCLEOTIDE SEQUENCE [LARGE SCALE GENOMIC DNA]</scope>
    <source>
        <strain evidence="1 2">8C-3</strain>
        <plasmid evidence="2">Plasmid prsp8c3b</plasmid>
    </source>
</reference>
<evidence type="ECO:0000313" key="1">
    <source>
        <dbReference type="EMBL" id="APO77424.1"/>
    </source>
</evidence>
<keyword evidence="1" id="KW-0614">Plasmid</keyword>
<dbReference type="EMBL" id="CP017243">
    <property type="protein sequence ID" value="APO77424.1"/>
    <property type="molecule type" value="Genomic_DNA"/>
</dbReference>
<gene>
    <name evidence="1" type="ORF">AM571_PB00132</name>
</gene>
<sequence>MYHAPVAASGRLRRSTICAFLAKFSTYNSRSVAASPANKQCAGDIVKFLSDNLSIPFCDFRRTQVETGVILRPHARNAVSIGIPTPG</sequence>